<organism evidence="6 7">
    <name type="scientific">Paenibacillus filicis</name>
    <dbReference type="NCBI Taxonomy" id="669464"/>
    <lineage>
        <taxon>Bacteria</taxon>
        <taxon>Bacillati</taxon>
        <taxon>Bacillota</taxon>
        <taxon>Bacilli</taxon>
        <taxon>Bacillales</taxon>
        <taxon>Paenibacillaceae</taxon>
        <taxon>Paenibacillus</taxon>
    </lineage>
</organism>
<evidence type="ECO:0000256" key="2">
    <source>
        <dbReference type="ARBA" id="ARBA00022679"/>
    </source>
</evidence>
<dbReference type="GO" id="GO:0016757">
    <property type="term" value="F:glycosyltransferase activity"/>
    <property type="evidence" value="ECO:0007669"/>
    <property type="project" value="UniProtKB-KW"/>
</dbReference>
<evidence type="ECO:0000256" key="1">
    <source>
        <dbReference type="ARBA" id="ARBA00022676"/>
    </source>
</evidence>
<proteinExistence type="predicted"/>
<dbReference type="InterPro" id="IPR007657">
    <property type="entry name" value="Glycosyltransferase_61"/>
</dbReference>
<dbReference type="InterPro" id="IPR049625">
    <property type="entry name" value="Glyco_transf_61_cat"/>
</dbReference>
<keyword evidence="2 6" id="KW-0808">Transferase</keyword>
<dbReference type="Proteomes" id="UP001469365">
    <property type="component" value="Unassembled WGS sequence"/>
</dbReference>
<comment type="caution">
    <text evidence="6">The sequence shown here is derived from an EMBL/GenBank/DDBJ whole genome shotgun (WGS) entry which is preliminary data.</text>
</comment>
<dbReference type="Pfam" id="PF04577">
    <property type="entry name" value="Glyco_transf_61"/>
    <property type="match status" value="1"/>
</dbReference>
<gene>
    <name evidence="6" type="ORF">WMW72_04245</name>
</gene>
<dbReference type="EMBL" id="JBBPCC010000002">
    <property type="protein sequence ID" value="MEK8127117.1"/>
    <property type="molecule type" value="Genomic_DNA"/>
</dbReference>
<evidence type="ECO:0000256" key="4">
    <source>
        <dbReference type="SAM" id="MobiDB-lite"/>
    </source>
</evidence>
<dbReference type="EC" id="2.4.-.-" evidence="6"/>
<name>A0ABU9DE16_9BACL</name>
<evidence type="ECO:0000313" key="7">
    <source>
        <dbReference type="Proteomes" id="UP001469365"/>
    </source>
</evidence>
<sequence length="441" mass="51394">MKRQRLQIHLDRKASSVKKRQARKKRTVRRYRKLIRQRRKKRSLKSKSLRRAIRKKKIWRPKPRPAPMKHMEVQTVHLHDDRPKGLYRTTAEWAQHSRLRGEDPVFMEFHTNETFHFTESNGLESPLFPDQVKSLPPAFVAVIREGRVLGEEGSVITPDNRLLWDVSLRMVPEDQHPAFTTTPTRPLIETAETVAVLSFFSSQTYFHWLYDVLARIHLLRLSGIVVDKYVINRNIPSQFQDETLAMLGIPSDKVLFTHPTMNLKAQQLVVASISMHSFLEYASWPFQFIRQELYEKQNIRHTGCDRIYISRFKSDKRKILNEDQVTSLLDEYGFSTVALEELSVAQQIETFSSASVIVAPHGSGLANLAFCSPGTKIIEIFARDYTPVCYWEMSNYLRLDYYSMVENGYHEPNQQHLFELNILVSVDRLKQLLNLAGVSRL</sequence>
<keyword evidence="3" id="KW-0325">Glycoprotein</keyword>
<feature type="region of interest" description="Disordered" evidence="4">
    <location>
        <begin position="1"/>
        <end position="26"/>
    </location>
</feature>
<keyword evidence="7" id="KW-1185">Reference proteome</keyword>
<evidence type="ECO:0000259" key="5">
    <source>
        <dbReference type="Pfam" id="PF04577"/>
    </source>
</evidence>
<evidence type="ECO:0000313" key="6">
    <source>
        <dbReference type="EMBL" id="MEK8127117.1"/>
    </source>
</evidence>
<feature type="compositionally biased region" description="Basic residues" evidence="4">
    <location>
        <begin position="15"/>
        <end position="26"/>
    </location>
</feature>
<evidence type="ECO:0000256" key="3">
    <source>
        <dbReference type="ARBA" id="ARBA00023180"/>
    </source>
</evidence>
<accession>A0ABU9DE16</accession>
<protein>
    <submittedName>
        <fullName evidence="6">Glycosyltransferase family 61 protein</fullName>
        <ecNumber evidence="6">2.4.-.-</ecNumber>
    </submittedName>
</protein>
<dbReference type="PANTHER" id="PTHR20961">
    <property type="entry name" value="GLYCOSYLTRANSFERASE"/>
    <property type="match status" value="1"/>
</dbReference>
<reference evidence="6 7" key="1">
    <citation type="submission" date="2024-04" db="EMBL/GenBank/DDBJ databases">
        <title>draft genome sequnece of Paenibacillus filicis.</title>
        <authorList>
            <person name="Kim D.-U."/>
        </authorList>
    </citation>
    <scope>NUCLEOTIDE SEQUENCE [LARGE SCALE GENOMIC DNA]</scope>
    <source>
        <strain evidence="6 7">KACC14197</strain>
    </source>
</reference>
<keyword evidence="1 6" id="KW-0328">Glycosyltransferase</keyword>
<feature type="domain" description="Glycosyltransferase 61 catalytic" evidence="5">
    <location>
        <begin position="205"/>
        <end position="378"/>
    </location>
</feature>